<protein>
    <submittedName>
        <fullName evidence="5">Unannotated protein</fullName>
    </submittedName>
</protein>
<dbReference type="EMBL" id="CAEZZK010000022">
    <property type="protein sequence ID" value="CAB4752060.1"/>
    <property type="molecule type" value="Genomic_DNA"/>
</dbReference>
<feature type="transmembrane region" description="Helical" evidence="1">
    <location>
        <begin position="36"/>
        <end position="54"/>
    </location>
</feature>
<keyword evidence="1" id="KW-0812">Transmembrane</keyword>
<evidence type="ECO:0000313" key="2">
    <source>
        <dbReference type="EMBL" id="CAB4530391.1"/>
    </source>
</evidence>
<accession>A0A6J6TWJ3</accession>
<proteinExistence type="predicted"/>
<name>A0A6J6TWJ3_9ZZZZ</name>
<dbReference type="EMBL" id="CAFBOV010000078">
    <property type="protein sequence ID" value="CAB4995624.1"/>
    <property type="molecule type" value="Genomic_DNA"/>
</dbReference>
<evidence type="ECO:0000313" key="4">
    <source>
        <dbReference type="EMBL" id="CAB4678862.1"/>
    </source>
</evidence>
<reference evidence="5" key="1">
    <citation type="submission" date="2020-05" db="EMBL/GenBank/DDBJ databases">
        <authorList>
            <person name="Chiriac C."/>
            <person name="Salcher M."/>
            <person name="Ghai R."/>
            <person name="Kavagutti S V."/>
        </authorList>
    </citation>
    <scope>NUCLEOTIDE SEQUENCE</scope>
</reference>
<evidence type="ECO:0000256" key="1">
    <source>
        <dbReference type="SAM" id="Phobius"/>
    </source>
</evidence>
<sequence>MDLFSLNAETAKNIGLGSMGGSVLGWLFVLKFVKSLVTKILMLAFFAGIAVLSFTQRDALSICAAKFEVRESSIQNTSCTFFGQEISLSKIQP</sequence>
<keyword evidence="1" id="KW-0472">Membrane</keyword>
<organism evidence="5">
    <name type="scientific">freshwater metagenome</name>
    <dbReference type="NCBI Taxonomy" id="449393"/>
    <lineage>
        <taxon>unclassified sequences</taxon>
        <taxon>metagenomes</taxon>
        <taxon>ecological metagenomes</taxon>
    </lineage>
</organism>
<keyword evidence="1" id="KW-1133">Transmembrane helix</keyword>
<dbReference type="EMBL" id="CAEZUN010000018">
    <property type="protein sequence ID" value="CAB4594296.1"/>
    <property type="molecule type" value="Genomic_DNA"/>
</dbReference>
<evidence type="ECO:0000313" key="3">
    <source>
        <dbReference type="EMBL" id="CAB4594296.1"/>
    </source>
</evidence>
<evidence type="ECO:0000313" key="7">
    <source>
        <dbReference type="EMBL" id="CAB4995624.1"/>
    </source>
</evidence>
<feature type="transmembrane region" description="Helical" evidence="1">
    <location>
        <begin position="12"/>
        <end position="29"/>
    </location>
</feature>
<dbReference type="EMBL" id="CAEZSE010000016">
    <property type="protein sequence ID" value="CAB4530391.1"/>
    <property type="molecule type" value="Genomic_DNA"/>
</dbReference>
<dbReference type="EMBL" id="CAEZWU010000232">
    <property type="protein sequence ID" value="CAB4678862.1"/>
    <property type="molecule type" value="Genomic_DNA"/>
</dbReference>
<evidence type="ECO:0000313" key="5">
    <source>
        <dbReference type="EMBL" id="CAB4752060.1"/>
    </source>
</evidence>
<dbReference type="EMBL" id="CAFAAP010000141">
    <property type="protein sequence ID" value="CAB4808511.1"/>
    <property type="molecule type" value="Genomic_DNA"/>
</dbReference>
<gene>
    <name evidence="2" type="ORF">UFOPK1353_00182</name>
    <name evidence="3" type="ORF">UFOPK1826_00236</name>
    <name evidence="4" type="ORF">UFOPK2292_01286</name>
    <name evidence="5" type="ORF">UFOPK2855_00207</name>
    <name evidence="6" type="ORF">UFOPK3026_00952</name>
    <name evidence="7" type="ORF">UFOPK4020_00516</name>
</gene>
<evidence type="ECO:0000313" key="6">
    <source>
        <dbReference type="EMBL" id="CAB4808511.1"/>
    </source>
</evidence>
<dbReference type="AlphaFoldDB" id="A0A6J6TWJ3"/>